<keyword evidence="4" id="KW-0963">Cytoplasm</keyword>
<dbReference type="PRINTS" id="PR01764">
    <property type="entry name" value="MAPKPHPHTASE"/>
</dbReference>
<evidence type="ECO:0000259" key="11">
    <source>
        <dbReference type="PROSITE" id="PS50054"/>
    </source>
</evidence>
<dbReference type="GO" id="GO:0004722">
    <property type="term" value="F:protein serine/threonine phosphatase activity"/>
    <property type="evidence" value="ECO:0007669"/>
    <property type="project" value="UniProtKB-EC"/>
</dbReference>
<feature type="domain" description="Tyrosine-protein phosphatase" evidence="11">
    <location>
        <begin position="40"/>
        <end position="183"/>
    </location>
</feature>
<dbReference type="EC" id="3.1.3.48" evidence="3"/>
<evidence type="ECO:0000256" key="1">
    <source>
        <dbReference type="ARBA" id="ARBA00004496"/>
    </source>
</evidence>
<dbReference type="AlphaFoldDB" id="A0A8X7WSH1"/>
<evidence type="ECO:0000313" key="14">
    <source>
        <dbReference type="Proteomes" id="UP000886611"/>
    </source>
</evidence>
<feature type="region of interest" description="Disordered" evidence="10">
    <location>
        <begin position="1"/>
        <end position="37"/>
    </location>
</feature>
<dbReference type="SUPFAM" id="SSF52799">
    <property type="entry name" value="(Phosphotyrosine protein) phosphatases II"/>
    <property type="match status" value="1"/>
</dbReference>
<proteinExistence type="inferred from homology"/>
<feature type="non-terminal residue" evidence="13">
    <location>
        <position position="421"/>
    </location>
</feature>
<dbReference type="GO" id="GO:0005829">
    <property type="term" value="C:cytosol"/>
    <property type="evidence" value="ECO:0007669"/>
    <property type="project" value="TreeGrafter"/>
</dbReference>
<dbReference type="GO" id="GO:0033550">
    <property type="term" value="F:MAP kinase tyrosine phosphatase activity"/>
    <property type="evidence" value="ECO:0007669"/>
    <property type="project" value="TreeGrafter"/>
</dbReference>
<dbReference type="GO" id="GO:0008330">
    <property type="term" value="F:protein tyrosine/threonine phosphatase activity"/>
    <property type="evidence" value="ECO:0007669"/>
    <property type="project" value="TreeGrafter"/>
</dbReference>
<evidence type="ECO:0000256" key="4">
    <source>
        <dbReference type="ARBA" id="ARBA00022490"/>
    </source>
</evidence>
<accession>A0A8X7WSH1</accession>
<dbReference type="PANTHER" id="PTHR10159:SF388">
    <property type="entry name" value="DUAL SPECIFICITY PROTEIN PHOSPHATASE 9"/>
    <property type="match status" value="1"/>
</dbReference>
<sequence length="421" mass="47886">MGGLRLGSVGSEADSDPDRDSLSSMGIESDDRSPSAQPAFPVQILPNLYLGCAKHSSNRPMLANLGIRYILNVTPNVPNIFEKNGDFRYKQIPISDHWSQNLSQFFPDAIEFIDEALSQNCGVLVHCLAGVSRSVTVTVAYLMQRLNLSLNDAYDFVKRRKSNISPNFNFMGQLLDFEKTLRSPCDRETEDLNQQENEPEAFLPEITNFGHEMMLCSLDDMDLIKCTYLTDDPNGIISSQFLPQALKLAICDLSQLMAAFSQVFASDFREYCNREPPEMSNSAVAFQSVYQLLDACTQHFRHTRKCWGEDFGRYPENSRHFRHAGAWPTGECRKHLELIWVMYKRGRLPSFEARVGWKEDEAREESGGSPKKGIVARTVTLGLLTTCRDRQRWWEAVEERPVGWHSVCATALRLQKFQSRC</sequence>
<comment type="similarity">
    <text evidence="2">Belongs to the protein-tyrosine phosphatase family. Non-receptor class dual specificity subfamily.</text>
</comment>
<dbReference type="InterPro" id="IPR000340">
    <property type="entry name" value="Dual-sp_phosphatase_cat-dom"/>
</dbReference>
<gene>
    <name evidence="13" type="primary">Dusp9</name>
    <name evidence="13" type="ORF">GTO96_0007475</name>
</gene>
<dbReference type="InterPro" id="IPR029021">
    <property type="entry name" value="Prot-tyrosine_phosphatase-like"/>
</dbReference>
<name>A0A8X7WSH1_POLSE</name>
<evidence type="ECO:0000256" key="7">
    <source>
        <dbReference type="ARBA" id="ARBA00047761"/>
    </source>
</evidence>
<evidence type="ECO:0000256" key="6">
    <source>
        <dbReference type="ARBA" id="ARBA00022912"/>
    </source>
</evidence>
<dbReference type="FunFam" id="3.90.190.10:FF:000011">
    <property type="entry name" value="Dual specificity phosphatase 6"/>
    <property type="match status" value="1"/>
</dbReference>
<dbReference type="CDD" id="cd14566">
    <property type="entry name" value="DSP_MKP_classII"/>
    <property type="match status" value="1"/>
</dbReference>
<keyword evidence="14" id="KW-1185">Reference proteome</keyword>
<dbReference type="Pfam" id="PF00782">
    <property type="entry name" value="DSPc"/>
    <property type="match status" value="1"/>
</dbReference>
<comment type="catalytic activity">
    <reaction evidence="7">
        <text>O-phospho-L-seryl-[protein] + H2O = L-seryl-[protein] + phosphate</text>
        <dbReference type="Rhea" id="RHEA:20629"/>
        <dbReference type="Rhea" id="RHEA-COMP:9863"/>
        <dbReference type="Rhea" id="RHEA-COMP:11604"/>
        <dbReference type="ChEBI" id="CHEBI:15377"/>
        <dbReference type="ChEBI" id="CHEBI:29999"/>
        <dbReference type="ChEBI" id="CHEBI:43474"/>
        <dbReference type="ChEBI" id="CHEBI:83421"/>
        <dbReference type="EC" id="3.1.3.16"/>
    </reaction>
</comment>
<keyword evidence="5" id="KW-0378">Hydrolase</keyword>
<dbReference type="EMBL" id="JAATIS010009265">
    <property type="protein sequence ID" value="KAG2455228.1"/>
    <property type="molecule type" value="Genomic_DNA"/>
</dbReference>
<dbReference type="InterPro" id="IPR008343">
    <property type="entry name" value="MKP"/>
</dbReference>
<comment type="catalytic activity">
    <reaction evidence="9">
        <text>O-phospho-L-tyrosyl-[protein] + H2O = L-tyrosyl-[protein] + phosphate</text>
        <dbReference type="Rhea" id="RHEA:10684"/>
        <dbReference type="Rhea" id="RHEA-COMP:10136"/>
        <dbReference type="Rhea" id="RHEA-COMP:20101"/>
        <dbReference type="ChEBI" id="CHEBI:15377"/>
        <dbReference type="ChEBI" id="CHEBI:43474"/>
        <dbReference type="ChEBI" id="CHEBI:46858"/>
        <dbReference type="ChEBI" id="CHEBI:61978"/>
        <dbReference type="EC" id="3.1.3.48"/>
    </reaction>
</comment>
<dbReference type="PANTHER" id="PTHR10159">
    <property type="entry name" value="DUAL SPECIFICITY PROTEIN PHOSPHATASE"/>
    <property type="match status" value="1"/>
</dbReference>
<dbReference type="SMART" id="SM00195">
    <property type="entry name" value="DSPc"/>
    <property type="match status" value="1"/>
</dbReference>
<evidence type="ECO:0000256" key="10">
    <source>
        <dbReference type="SAM" id="MobiDB-lite"/>
    </source>
</evidence>
<dbReference type="InterPro" id="IPR000387">
    <property type="entry name" value="Tyr_Pase_dom"/>
</dbReference>
<evidence type="ECO:0000256" key="2">
    <source>
        <dbReference type="ARBA" id="ARBA00008601"/>
    </source>
</evidence>
<feature type="non-terminal residue" evidence="13">
    <location>
        <position position="1"/>
    </location>
</feature>
<dbReference type="GO" id="GO:0043409">
    <property type="term" value="P:negative regulation of MAPK cascade"/>
    <property type="evidence" value="ECO:0007669"/>
    <property type="project" value="TreeGrafter"/>
</dbReference>
<feature type="domain" description="Tyrosine specific protein phosphatases" evidence="12">
    <location>
        <begin position="104"/>
        <end position="164"/>
    </location>
</feature>
<dbReference type="Proteomes" id="UP000886611">
    <property type="component" value="Unassembled WGS sequence"/>
</dbReference>
<reference evidence="13 14" key="1">
    <citation type="journal article" date="2021" name="Cell">
        <title>Tracing the genetic footprints of vertebrate landing in non-teleost ray-finned fishes.</title>
        <authorList>
            <person name="Bi X."/>
            <person name="Wang K."/>
            <person name="Yang L."/>
            <person name="Pan H."/>
            <person name="Jiang H."/>
            <person name="Wei Q."/>
            <person name="Fang M."/>
            <person name="Yu H."/>
            <person name="Zhu C."/>
            <person name="Cai Y."/>
            <person name="He Y."/>
            <person name="Gan X."/>
            <person name="Zeng H."/>
            <person name="Yu D."/>
            <person name="Zhu Y."/>
            <person name="Jiang H."/>
            <person name="Qiu Q."/>
            <person name="Yang H."/>
            <person name="Zhang Y.E."/>
            <person name="Wang W."/>
            <person name="Zhu M."/>
            <person name="He S."/>
            <person name="Zhang G."/>
        </authorList>
    </citation>
    <scope>NUCLEOTIDE SEQUENCE [LARGE SCALE GENOMIC DNA]</scope>
    <source>
        <strain evidence="13">Bchr_013</strain>
    </source>
</reference>
<evidence type="ECO:0000313" key="13">
    <source>
        <dbReference type="EMBL" id="KAG2455228.1"/>
    </source>
</evidence>
<dbReference type="InterPro" id="IPR020422">
    <property type="entry name" value="TYR_PHOSPHATASE_DUAL_dom"/>
</dbReference>
<evidence type="ECO:0000256" key="5">
    <source>
        <dbReference type="ARBA" id="ARBA00022801"/>
    </source>
</evidence>
<dbReference type="PROSITE" id="PS50054">
    <property type="entry name" value="TYR_PHOSPHATASE_DUAL"/>
    <property type="match status" value="1"/>
</dbReference>
<protein>
    <recommendedName>
        <fullName evidence="3">protein-tyrosine-phosphatase</fullName>
        <ecNumber evidence="3">3.1.3.48</ecNumber>
    </recommendedName>
</protein>
<comment type="caution">
    <text evidence="13">The sequence shown here is derived from an EMBL/GenBank/DDBJ whole genome shotgun (WGS) entry which is preliminary data.</text>
</comment>
<keyword evidence="6" id="KW-0904">Protein phosphatase</keyword>
<evidence type="ECO:0000259" key="12">
    <source>
        <dbReference type="PROSITE" id="PS50056"/>
    </source>
</evidence>
<dbReference type="GO" id="GO:0017017">
    <property type="term" value="F:MAP kinase tyrosine/serine/threonine phosphatase activity"/>
    <property type="evidence" value="ECO:0007669"/>
    <property type="project" value="InterPro"/>
</dbReference>
<dbReference type="Gene3D" id="3.90.190.10">
    <property type="entry name" value="Protein tyrosine phosphatase superfamily"/>
    <property type="match status" value="1"/>
</dbReference>
<evidence type="ECO:0000256" key="3">
    <source>
        <dbReference type="ARBA" id="ARBA00013064"/>
    </source>
</evidence>
<evidence type="ECO:0000256" key="8">
    <source>
        <dbReference type="ARBA" id="ARBA00048336"/>
    </source>
</evidence>
<comment type="subcellular location">
    <subcellularLocation>
        <location evidence="1">Cytoplasm</location>
    </subcellularLocation>
</comment>
<evidence type="ECO:0000256" key="9">
    <source>
        <dbReference type="ARBA" id="ARBA00051722"/>
    </source>
</evidence>
<dbReference type="PROSITE" id="PS50056">
    <property type="entry name" value="TYR_PHOSPHATASE_2"/>
    <property type="match status" value="1"/>
</dbReference>
<comment type="catalytic activity">
    <reaction evidence="8">
        <text>O-phospho-L-threonyl-[protein] + H2O = L-threonyl-[protein] + phosphate</text>
        <dbReference type="Rhea" id="RHEA:47004"/>
        <dbReference type="Rhea" id="RHEA-COMP:11060"/>
        <dbReference type="Rhea" id="RHEA-COMP:11605"/>
        <dbReference type="ChEBI" id="CHEBI:15377"/>
        <dbReference type="ChEBI" id="CHEBI:30013"/>
        <dbReference type="ChEBI" id="CHEBI:43474"/>
        <dbReference type="ChEBI" id="CHEBI:61977"/>
        <dbReference type="EC" id="3.1.3.16"/>
    </reaction>
</comment>
<organism evidence="13 14">
    <name type="scientific">Polypterus senegalus</name>
    <name type="common">Senegal bichir</name>
    <dbReference type="NCBI Taxonomy" id="55291"/>
    <lineage>
        <taxon>Eukaryota</taxon>
        <taxon>Metazoa</taxon>
        <taxon>Chordata</taxon>
        <taxon>Craniata</taxon>
        <taxon>Vertebrata</taxon>
        <taxon>Euteleostomi</taxon>
        <taxon>Actinopterygii</taxon>
        <taxon>Polypteriformes</taxon>
        <taxon>Polypteridae</taxon>
        <taxon>Polypterus</taxon>
    </lineage>
</organism>